<protein>
    <recommendedName>
        <fullName evidence="3">N-acetylglucosaminyltransferase</fullName>
    </recommendedName>
</protein>
<dbReference type="RefSeq" id="WP_220639800.1">
    <property type="nucleotide sequence ID" value="NZ_CP080429.1"/>
</dbReference>
<dbReference type="PANTHER" id="PTHR12224">
    <property type="entry name" value="BETA-1,4-MANNOSYL-GLYCOPROTEIN BETA-1,4-N-ACETYLGLUCOSAMINYL-TRANSFERASE"/>
    <property type="match status" value="1"/>
</dbReference>
<keyword evidence="2" id="KW-1185">Reference proteome</keyword>
<reference evidence="1 2" key="1">
    <citation type="submission" date="2021-07" db="EMBL/GenBank/DDBJ databases">
        <title>Flavobacterium WSW3-B6 sp.nov, isolated from seaweed.</title>
        <authorList>
            <person name="Muhammad N."/>
            <person name="Ho H."/>
            <person name="Lee Y.-J."/>
            <person name="Nguyen T."/>
            <person name="Ho J."/>
            <person name="Kim S.-G."/>
        </authorList>
    </citation>
    <scope>NUCLEOTIDE SEQUENCE [LARGE SCALE GENOMIC DNA]</scope>
    <source>
        <strain evidence="1 2">WSW3-B6</strain>
    </source>
</reference>
<evidence type="ECO:0000313" key="1">
    <source>
        <dbReference type="EMBL" id="QYJ67455.1"/>
    </source>
</evidence>
<evidence type="ECO:0008006" key="3">
    <source>
        <dbReference type="Google" id="ProtNLM"/>
    </source>
</evidence>
<dbReference type="Pfam" id="PF04724">
    <property type="entry name" value="Glyco_transf_17"/>
    <property type="match status" value="1"/>
</dbReference>
<dbReference type="EMBL" id="CP080429">
    <property type="protein sequence ID" value="QYJ67455.1"/>
    <property type="molecule type" value="Genomic_DNA"/>
</dbReference>
<evidence type="ECO:0000313" key="2">
    <source>
        <dbReference type="Proteomes" id="UP000825381"/>
    </source>
</evidence>
<name>A0ABX8V3N9_9FLAO</name>
<dbReference type="PANTHER" id="PTHR12224:SF0">
    <property type="entry name" value="BETA-1,4-MANNOSYL-GLYCOPROTEIN 4-BETA-N-ACETYLGLUCOSAMINYLTRANSFERASE"/>
    <property type="match status" value="1"/>
</dbReference>
<accession>A0ABX8V3N9</accession>
<sequence length="286" mass="34024">MVYDCFIFFNELDILEVRLNELNDIVDKFVLVEADRTFQNNPKPFIFEENKERFSKFLDKIIHIKLTSYPLFIPIINPFSPWKLEFYQRDSVVKGLKGCKPDDIIMISDVDEIPRASVLKERIAKGINEIYGLKMDMFMFFFNNKIVYDAGSLMDKKESESGIWHCTALLPYKLLKKKPYRLRKTIMRTKRKGEVYKILPNAGWHFTYMGGVEMIKKKLESFSHTEYNFEEFKNEAAINQKIQEGRDLFGRDMEFEIANPEEVLPKYLNREDVKKRFSDYIMPIHK</sequence>
<proteinExistence type="predicted"/>
<dbReference type="InterPro" id="IPR006813">
    <property type="entry name" value="Glyco_trans_17"/>
</dbReference>
<organism evidence="1 2">
    <name type="scientific">Flavobacterium litorale</name>
    <dbReference type="NCBI Taxonomy" id="2856519"/>
    <lineage>
        <taxon>Bacteria</taxon>
        <taxon>Pseudomonadati</taxon>
        <taxon>Bacteroidota</taxon>
        <taxon>Flavobacteriia</taxon>
        <taxon>Flavobacteriales</taxon>
        <taxon>Flavobacteriaceae</taxon>
        <taxon>Flavobacterium</taxon>
    </lineage>
</organism>
<dbReference type="Proteomes" id="UP000825381">
    <property type="component" value="Chromosome"/>
</dbReference>
<gene>
    <name evidence="1" type="ORF">K1I41_07770</name>
</gene>